<dbReference type="EMBL" id="JACWUN010000001">
    <property type="protein sequence ID" value="MBD1399190.1"/>
    <property type="molecule type" value="Genomic_DNA"/>
</dbReference>
<dbReference type="SUPFAM" id="SSF102405">
    <property type="entry name" value="MCP/YpsA-like"/>
    <property type="match status" value="1"/>
</dbReference>
<gene>
    <name evidence="1" type="ORF">ICT70_00725</name>
</gene>
<dbReference type="NCBIfam" id="TIGR00725">
    <property type="entry name" value="TIGR00725 family protein"/>
    <property type="match status" value="1"/>
</dbReference>
<dbReference type="Proteomes" id="UP000632828">
    <property type="component" value="Unassembled WGS sequence"/>
</dbReference>
<evidence type="ECO:0000313" key="2">
    <source>
        <dbReference type="Proteomes" id="UP000632828"/>
    </source>
</evidence>
<sequence length="156" mass="16039">MQRLIIGVIGAGDASPSGLEKAYQVGRLIALRGAVLVCGGLGGIMEAASRGCFEAGGEVIGILPGDKAASANPFITHPIVTAMGHARNVILVQTAAALIAIEGGYGTLSEIAIARKLDKPLVLLDSWPDIDNTLTTDAPQQAVITIFSLLGRNLQP</sequence>
<dbReference type="Pfam" id="PF18306">
    <property type="entry name" value="LDcluster4"/>
    <property type="match status" value="1"/>
</dbReference>
<dbReference type="InterPro" id="IPR005268">
    <property type="entry name" value="CHP00725"/>
</dbReference>
<dbReference type="InterPro" id="IPR041164">
    <property type="entry name" value="LDcluster4"/>
</dbReference>
<protein>
    <submittedName>
        <fullName evidence="1">TIGR00725 family protein</fullName>
    </submittedName>
</protein>
<dbReference type="GO" id="GO:0005829">
    <property type="term" value="C:cytosol"/>
    <property type="evidence" value="ECO:0007669"/>
    <property type="project" value="TreeGrafter"/>
</dbReference>
<dbReference type="Gene3D" id="3.40.50.450">
    <property type="match status" value="1"/>
</dbReference>
<organism evidence="1 2">
    <name type="scientific">Pelovirga terrestris</name>
    <dbReference type="NCBI Taxonomy" id="2771352"/>
    <lineage>
        <taxon>Bacteria</taxon>
        <taxon>Pseudomonadati</taxon>
        <taxon>Thermodesulfobacteriota</taxon>
        <taxon>Desulfuromonadia</taxon>
        <taxon>Geobacterales</taxon>
        <taxon>Geobacteraceae</taxon>
        <taxon>Pelovirga</taxon>
    </lineage>
</organism>
<dbReference type="PANTHER" id="PTHR43393:SF3">
    <property type="entry name" value="LYSINE DECARBOXYLASE-LIKE PROTEIN"/>
    <property type="match status" value="1"/>
</dbReference>
<proteinExistence type="predicted"/>
<comment type="caution">
    <text evidence="1">The sequence shown here is derived from an EMBL/GenBank/DDBJ whole genome shotgun (WGS) entry which is preliminary data.</text>
</comment>
<dbReference type="PANTHER" id="PTHR43393">
    <property type="entry name" value="CYTOKININ RIBOSIDE 5'-MONOPHOSPHATE PHOSPHORIBOHYDROLASE"/>
    <property type="match status" value="1"/>
</dbReference>
<evidence type="ECO:0000313" key="1">
    <source>
        <dbReference type="EMBL" id="MBD1399190.1"/>
    </source>
</evidence>
<dbReference type="InterPro" id="IPR052341">
    <property type="entry name" value="LOG_family_nucleotidases"/>
</dbReference>
<accession>A0A8J6QP58</accession>
<name>A0A8J6QP58_9BACT</name>
<keyword evidence="2" id="KW-1185">Reference proteome</keyword>
<reference evidence="1" key="1">
    <citation type="submission" date="2020-09" db="EMBL/GenBank/DDBJ databases">
        <title>Pelobacter alkaliphilus sp. nov., a novel anaerobic arsenate-reducing bacterium from terrestrial mud volcano.</title>
        <authorList>
            <person name="Khomyakova M.A."/>
            <person name="Merkel A.Y."/>
            <person name="Slobodkin A.I."/>
        </authorList>
    </citation>
    <scope>NUCLEOTIDE SEQUENCE</scope>
    <source>
        <strain evidence="1">M08fum</strain>
    </source>
</reference>
<dbReference type="AlphaFoldDB" id="A0A8J6QP58"/>